<dbReference type="InterPro" id="IPR005828">
    <property type="entry name" value="MFS_sugar_transport-like"/>
</dbReference>
<accession>A0A1V9XAS0</accession>
<keyword evidence="2 5" id="KW-0812">Transmembrane</keyword>
<feature type="transmembrane region" description="Helical" evidence="5">
    <location>
        <begin position="387"/>
        <end position="403"/>
    </location>
</feature>
<gene>
    <name evidence="7" type="ORF">BIW11_01654</name>
</gene>
<dbReference type="Gene3D" id="1.20.1250.20">
    <property type="entry name" value="MFS general substrate transporter like domains"/>
    <property type="match status" value="1"/>
</dbReference>
<evidence type="ECO:0000256" key="1">
    <source>
        <dbReference type="ARBA" id="ARBA00004141"/>
    </source>
</evidence>
<organism evidence="7 8">
    <name type="scientific">Tropilaelaps mercedesae</name>
    <dbReference type="NCBI Taxonomy" id="418985"/>
    <lineage>
        <taxon>Eukaryota</taxon>
        <taxon>Metazoa</taxon>
        <taxon>Ecdysozoa</taxon>
        <taxon>Arthropoda</taxon>
        <taxon>Chelicerata</taxon>
        <taxon>Arachnida</taxon>
        <taxon>Acari</taxon>
        <taxon>Parasitiformes</taxon>
        <taxon>Mesostigmata</taxon>
        <taxon>Gamasina</taxon>
        <taxon>Dermanyssoidea</taxon>
        <taxon>Laelapidae</taxon>
        <taxon>Tropilaelaps</taxon>
    </lineage>
</organism>
<dbReference type="PROSITE" id="PS50850">
    <property type="entry name" value="MFS"/>
    <property type="match status" value="1"/>
</dbReference>
<sequence length="515" mass="58176">MAEDMLDVSTLVGSFGRYQFAVMILTVLRAFPTSWTLTSIDFLAGDVDHWCAPPNPPEAWNPQFWKENGIPRVNGKSSRCQRYVVVDNLIWMNMTEHCDSWEYDTKAPSSSLVEWNLVCGRDWMRSAMQSVAFIGQFIGAFFIGQLSDRYGRRFMLLVSTLCMLVFSLLAACCSSVHLFNTLRLLQAMAVSGLQTTTAALYTEICLPRDRNLLNIGFSLGFTVPMILLPVLAMALNNWRWVQASAGLSTLLMVPCLLLIQESPRWLLSKKRSSEAKTALERIFRLNGRECPDFEYLRPALLAKAQTNTASKRFGLEDVWRYRSLRHNILMLFIFWFLENLFFFANAFIATKLGGDRFLSFALSAAAEIPGGILSIFIIRYCRRRKSLAVILISAGVACLVLVFTPIELFYLRLGLNMVCRFFLVMSTAIKWIYTFELLPTPVRVSGFACCYCFGRLGGMIAPFMRDLANWRTSAPHLVLAACSLGATSTLKFLPETLNKDLPDSFAESNQLSERS</sequence>
<feature type="domain" description="Major facilitator superfamily (MFS) profile" evidence="6">
    <location>
        <begin position="22"/>
        <end position="497"/>
    </location>
</feature>
<evidence type="ECO:0000256" key="5">
    <source>
        <dbReference type="SAM" id="Phobius"/>
    </source>
</evidence>
<dbReference type="PROSITE" id="PS00216">
    <property type="entry name" value="SUGAR_TRANSPORT_1"/>
    <property type="match status" value="1"/>
</dbReference>
<feature type="transmembrane region" description="Helical" evidence="5">
    <location>
        <begin position="155"/>
        <end position="178"/>
    </location>
</feature>
<evidence type="ECO:0000256" key="2">
    <source>
        <dbReference type="ARBA" id="ARBA00022692"/>
    </source>
</evidence>
<dbReference type="InterPro" id="IPR036259">
    <property type="entry name" value="MFS_trans_sf"/>
</dbReference>
<evidence type="ECO:0000313" key="7">
    <source>
        <dbReference type="EMBL" id="OQR70627.1"/>
    </source>
</evidence>
<dbReference type="SUPFAM" id="SSF103473">
    <property type="entry name" value="MFS general substrate transporter"/>
    <property type="match status" value="1"/>
</dbReference>
<protein>
    <submittedName>
        <fullName evidence="7">Organic cation transporter protein-like</fullName>
    </submittedName>
</protein>
<evidence type="ECO:0000256" key="3">
    <source>
        <dbReference type="ARBA" id="ARBA00022989"/>
    </source>
</evidence>
<dbReference type="AlphaFoldDB" id="A0A1V9XAS0"/>
<dbReference type="InParanoid" id="A0A1V9XAS0"/>
<feature type="transmembrane region" description="Helical" evidence="5">
    <location>
        <begin position="240"/>
        <end position="259"/>
    </location>
</feature>
<feature type="transmembrane region" description="Helical" evidence="5">
    <location>
        <begin position="213"/>
        <end position="234"/>
    </location>
</feature>
<dbReference type="STRING" id="418985.A0A1V9XAS0"/>
<evidence type="ECO:0000313" key="8">
    <source>
        <dbReference type="Proteomes" id="UP000192247"/>
    </source>
</evidence>
<dbReference type="Proteomes" id="UP000192247">
    <property type="component" value="Unassembled WGS sequence"/>
</dbReference>
<dbReference type="InterPro" id="IPR005829">
    <property type="entry name" value="Sugar_transporter_CS"/>
</dbReference>
<dbReference type="Pfam" id="PF00083">
    <property type="entry name" value="Sugar_tr"/>
    <property type="match status" value="1"/>
</dbReference>
<dbReference type="GO" id="GO:0016020">
    <property type="term" value="C:membrane"/>
    <property type="evidence" value="ECO:0007669"/>
    <property type="project" value="UniProtKB-SubCell"/>
</dbReference>
<dbReference type="GO" id="GO:0022857">
    <property type="term" value="F:transmembrane transporter activity"/>
    <property type="evidence" value="ECO:0007669"/>
    <property type="project" value="InterPro"/>
</dbReference>
<feature type="transmembrane region" description="Helical" evidence="5">
    <location>
        <begin position="123"/>
        <end position="143"/>
    </location>
</feature>
<comment type="caution">
    <text evidence="7">The sequence shown here is derived from an EMBL/GenBank/DDBJ whole genome shotgun (WGS) entry which is preliminary data.</text>
</comment>
<comment type="subcellular location">
    <subcellularLocation>
        <location evidence="1">Membrane</location>
        <topology evidence="1">Multi-pass membrane protein</topology>
    </subcellularLocation>
</comment>
<dbReference type="InterPro" id="IPR020846">
    <property type="entry name" value="MFS_dom"/>
</dbReference>
<feature type="transmembrane region" description="Helical" evidence="5">
    <location>
        <begin position="328"/>
        <end position="348"/>
    </location>
</feature>
<feature type="transmembrane region" description="Helical" evidence="5">
    <location>
        <begin position="360"/>
        <end position="380"/>
    </location>
</feature>
<keyword evidence="4 5" id="KW-0472">Membrane</keyword>
<name>A0A1V9XAS0_9ACAR</name>
<keyword evidence="3 5" id="KW-1133">Transmembrane helix</keyword>
<evidence type="ECO:0000256" key="4">
    <source>
        <dbReference type="ARBA" id="ARBA00023136"/>
    </source>
</evidence>
<dbReference type="EMBL" id="MNPL01016913">
    <property type="protein sequence ID" value="OQR70627.1"/>
    <property type="molecule type" value="Genomic_DNA"/>
</dbReference>
<proteinExistence type="predicted"/>
<keyword evidence="8" id="KW-1185">Reference proteome</keyword>
<dbReference type="OrthoDB" id="3936150at2759"/>
<dbReference type="PANTHER" id="PTHR24064">
    <property type="entry name" value="SOLUTE CARRIER FAMILY 22 MEMBER"/>
    <property type="match status" value="1"/>
</dbReference>
<reference evidence="7 8" key="1">
    <citation type="journal article" date="2017" name="Gigascience">
        <title>Draft genome of the honey bee ectoparasitic mite, Tropilaelaps mercedesae, is shaped by the parasitic life history.</title>
        <authorList>
            <person name="Dong X."/>
            <person name="Armstrong S.D."/>
            <person name="Xia D."/>
            <person name="Makepeace B.L."/>
            <person name="Darby A.C."/>
            <person name="Kadowaki T."/>
        </authorList>
    </citation>
    <scope>NUCLEOTIDE SEQUENCE [LARGE SCALE GENOMIC DNA]</scope>
    <source>
        <strain evidence="7">Wuxi-XJTLU</strain>
    </source>
</reference>
<evidence type="ECO:0000259" key="6">
    <source>
        <dbReference type="PROSITE" id="PS50850"/>
    </source>
</evidence>